<name>A0ABZ3D1B9_9PROT</name>
<dbReference type="PANTHER" id="PTHR45138">
    <property type="entry name" value="REGULATORY COMPONENTS OF SENSORY TRANSDUCTION SYSTEM"/>
    <property type="match status" value="1"/>
</dbReference>
<feature type="transmembrane region" description="Helical" evidence="4">
    <location>
        <begin position="148"/>
        <end position="167"/>
    </location>
</feature>
<keyword evidence="6" id="KW-0548">Nucleotidyltransferase</keyword>
<keyword evidence="4" id="KW-0812">Transmembrane</keyword>
<evidence type="ECO:0000313" key="7">
    <source>
        <dbReference type="Proteomes" id="UP001449795"/>
    </source>
</evidence>
<dbReference type="PROSITE" id="PS50887">
    <property type="entry name" value="GGDEF"/>
    <property type="match status" value="1"/>
</dbReference>
<dbReference type="EMBL" id="CP152276">
    <property type="protein sequence ID" value="XAE41428.1"/>
    <property type="molecule type" value="Genomic_DNA"/>
</dbReference>
<proteinExistence type="predicted"/>
<keyword evidence="6" id="KW-0808">Transferase</keyword>
<feature type="transmembrane region" description="Helical" evidence="4">
    <location>
        <begin position="91"/>
        <end position="111"/>
    </location>
</feature>
<accession>A0ABZ3D1B9</accession>
<dbReference type="InterPro" id="IPR043128">
    <property type="entry name" value="Rev_trsase/Diguanyl_cyclase"/>
</dbReference>
<dbReference type="Pfam" id="PF00990">
    <property type="entry name" value="GGDEF"/>
    <property type="match status" value="1"/>
</dbReference>
<keyword evidence="4" id="KW-0472">Membrane</keyword>
<dbReference type="RefSeq" id="WP_342627369.1">
    <property type="nucleotide sequence ID" value="NZ_CP152276.1"/>
</dbReference>
<comment type="catalytic activity">
    <reaction evidence="2">
        <text>2 GTP = 3',3'-c-di-GMP + 2 diphosphate</text>
        <dbReference type="Rhea" id="RHEA:24898"/>
        <dbReference type="ChEBI" id="CHEBI:33019"/>
        <dbReference type="ChEBI" id="CHEBI:37565"/>
        <dbReference type="ChEBI" id="CHEBI:58805"/>
        <dbReference type="EC" id="2.7.7.65"/>
    </reaction>
</comment>
<sequence>MPIASLSPGPFIALVCLLITVLCHAARQYHPEPALRLLGMGTFAGAIGLPLVMMRPPVPEWVAIPIGNSIVLLALALFWQATMRLYGRPLFRWGLAAPVLLWLGLCAFGWFRHSLALRVEIAMAMVAGLVFLPLCRLARPPRETRTQLALLVIGGVHVVCSAVRGLLTAMPGLFPWEGLVNAAIPFEMLSYVVLWPGLMLILVAERAMRQTRTMAFQDDMTGVLNRRGFWQAAEALPRRGVLLFDIDHFKHINDTFGHAAGDRVIRHFSTVATDALGPDVLFGRIGGEEFAAAVSGLSHEALYAVAERVRLTFAETVTPPGVRATVSIGIAAPAAPGLPLGEQMALADRALYRAKHQGRNRTEGDGSDPVHSPASTPVPPREGVTPRAPGWWRRLYIRGADQDASGDAAFLGCRRDRHPGAGITDHAADFDRVGRAGG</sequence>
<dbReference type="Gene3D" id="3.30.70.270">
    <property type="match status" value="1"/>
</dbReference>
<dbReference type="SMART" id="SM00267">
    <property type="entry name" value="GGDEF"/>
    <property type="match status" value="1"/>
</dbReference>
<dbReference type="CDD" id="cd01949">
    <property type="entry name" value="GGDEF"/>
    <property type="match status" value="1"/>
</dbReference>
<evidence type="ECO:0000313" key="6">
    <source>
        <dbReference type="EMBL" id="XAE41428.1"/>
    </source>
</evidence>
<reference evidence="6 7" key="1">
    <citation type="submission" date="2024-04" db="EMBL/GenBank/DDBJ databases">
        <title>Complete genome sequence of Nguyenibacter vanlangesis HBCM-1154, a strain capable of nitrogen fixation, IAA production, and phosphorus solubilization isolated from sugarcane soil.</title>
        <authorList>
            <person name="MY HANH P."/>
        </authorList>
    </citation>
    <scope>NUCLEOTIDE SEQUENCE [LARGE SCALE GENOMIC DNA]</scope>
    <source>
        <strain evidence="6 7">HBCM 1154</strain>
    </source>
</reference>
<evidence type="ECO:0000256" key="4">
    <source>
        <dbReference type="SAM" id="Phobius"/>
    </source>
</evidence>
<dbReference type="GO" id="GO:0052621">
    <property type="term" value="F:diguanylate cyclase activity"/>
    <property type="evidence" value="ECO:0007669"/>
    <property type="project" value="UniProtKB-EC"/>
</dbReference>
<keyword evidence="4" id="KW-1133">Transmembrane helix</keyword>
<evidence type="ECO:0000259" key="5">
    <source>
        <dbReference type="PROSITE" id="PS50887"/>
    </source>
</evidence>
<feature type="transmembrane region" description="Helical" evidence="4">
    <location>
        <begin position="179"/>
        <end position="204"/>
    </location>
</feature>
<feature type="transmembrane region" description="Helical" evidence="4">
    <location>
        <begin position="61"/>
        <end position="79"/>
    </location>
</feature>
<protein>
    <recommendedName>
        <fullName evidence="1">diguanylate cyclase</fullName>
        <ecNumber evidence="1">2.7.7.65</ecNumber>
    </recommendedName>
</protein>
<dbReference type="Proteomes" id="UP001449795">
    <property type="component" value="Chromosome"/>
</dbReference>
<feature type="transmembrane region" description="Helical" evidence="4">
    <location>
        <begin position="37"/>
        <end position="55"/>
    </location>
</feature>
<evidence type="ECO:0000256" key="3">
    <source>
        <dbReference type="SAM" id="MobiDB-lite"/>
    </source>
</evidence>
<dbReference type="EC" id="2.7.7.65" evidence="1"/>
<feature type="transmembrane region" description="Helical" evidence="4">
    <location>
        <begin position="6"/>
        <end position="25"/>
    </location>
</feature>
<dbReference type="InterPro" id="IPR050469">
    <property type="entry name" value="Diguanylate_Cyclase"/>
</dbReference>
<dbReference type="NCBIfam" id="TIGR00254">
    <property type="entry name" value="GGDEF"/>
    <property type="match status" value="1"/>
</dbReference>
<dbReference type="InterPro" id="IPR000160">
    <property type="entry name" value="GGDEF_dom"/>
</dbReference>
<feature type="domain" description="GGDEF" evidence="5">
    <location>
        <begin position="237"/>
        <end position="367"/>
    </location>
</feature>
<organism evidence="6 7">
    <name type="scientific">Nguyenibacter vanlangensis</name>
    <dbReference type="NCBI Taxonomy" id="1216886"/>
    <lineage>
        <taxon>Bacteria</taxon>
        <taxon>Pseudomonadati</taxon>
        <taxon>Pseudomonadota</taxon>
        <taxon>Alphaproteobacteria</taxon>
        <taxon>Acetobacterales</taxon>
        <taxon>Acetobacteraceae</taxon>
        <taxon>Nguyenibacter</taxon>
    </lineage>
</organism>
<dbReference type="PANTHER" id="PTHR45138:SF9">
    <property type="entry name" value="DIGUANYLATE CYCLASE DGCM-RELATED"/>
    <property type="match status" value="1"/>
</dbReference>
<feature type="transmembrane region" description="Helical" evidence="4">
    <location>
        <begin position="117"/>
        <end position="136"/>
    </location>
</feature>
<evidence type="ECO:0000256" key="1">
    <source>
        <dbReference type="ARBA" id="ARBA00012528"/>
    </source>
</evidence>
<evidence type="ECO:0000256" key="2">
    <source>
        <dbReference type="ARBA" id="ARBA00034247"/>
    </source>
</evidence>
<keyword evidence="7" id="KW-1185">Reference proteome</keyword>
<dbReference type="SUPFAM" id="SSF55073">
    <property type="entry name" value="Nucleotide cyclase"/>
    <property type="match status" value="1"/>
</dbReference>
<gene>
    <name evidence="6" type="ORF">AAC691_14105</name>
</gene>
<dbReference type="InterPro" id="IPR029787">
    <property type="entry name" value="Nucleotide_cyclase"/>
</dbReference>
<feature type="region of interest" description="Disordered" evidence="3">
    <location>
        <begin position="356"/>
        <end position="386"/>
    </location>
</feature>